<keyword evidence="6" id="KW-0804">Transcription</keyword>
<dbReference type="PANTHER" id="PTHR10102:SF0">
    <property type="entry name" value="DNA-DIRECTED RNA POLYMERASE, MITOCHONDRIAL"/>
    <property type="match status" value="1"/>
</dbReference>
<keyword evidence="9" id="KW-0614">Plasmid</keyword>
<dbReference type="GO" id="GO:0034245">
    <property type="term" value="C:mitochondrial DNA-directed RNA polymerase complex"/>
    <property type="evidence" value="ECO:0007669"/>
    <property type="project" value="TreeGrafter"/>
</dbReference>
<evidence type="ECO:0000256" key="4">
    <source>
        <dbReference type="ARBA" id="ARBA00022679"/>
    </source>
</evidence>
<dbReference type="EC" id="2.7.7.6" evidence="2"/>
<organism evidence="9">
    <name type="scientific">Hebeloma circinans</name>
    <dbReference type="NCBI Taxonomy" id="57327"/>
    <lineage>
        <taxon>Eukaryota</taxon>
        <taxon>Fungi</taxon>
        <taxon>Dikarya</taxon>
        <taxon>Basidiomycota</taxon>
        <taxon>Agaricomycotina</taxon>
        <taxon>Agaricomycetes</taxon>
        <taxon>Agaricomycetidae</taxon>
        <taxon>Agaricales</taxon>
        <taxon>Agaricineae</taxon>
        <taxon>Hymenogastraceae</taxon>
        <taxon>Hebeloma</taxon>
    </lineage>
</organism>
<feature type="domain" description="DNA-directed RNA polymerase C-terminal" evidence="8">
    <location>
        <begin position="5"/>
        <end position="158"/>
    </location>
</feature>
<evidence type="ECO:0000256" key="3">
    <source>
        <dbReference type="ARBA" id="ARBA00022478"/>
    </source>
</evidence>
<dbReference type="GO" id="GO:0006390">
    <property type="term" value="P:mitochondrial transcription"/>
    <property type="evidence" value="ECO:0007669"/>
    <property type="project" value="TreeGrafter"/>
</dbReference>
<evidence type="ECO:0000313" key="9">
    <source>
        <dbReference type="EMBL" id="CAA72281.1"/>
    </source>
</evidence>
<dbReference type="Pfam" id="PF00940">
    <property type="entry name" value="RNA_pol"/>
    <property type="match status" value="1"/>
</dbReference>
<keyword evidence="4" id="KW-0808">Transferase</keyword>
<reference evidence="9" key="1">
    <citation type="journal article" date="1997" name="J. Gen. Appl. Microbiol.">
        <title>The ectomycorrhizal basidiomycete Hebeloma circinans harbors a linear plasmid encoding a DNA- and RNA polymerase.</title>
        <authorList>
            <person name="Bai X."/>
            <person name="Debaud J.C."/>
            <person name="Schruender J."/>
            <person name="Meinhardt F."/>
        </authorList>
    </citation>
    <scope>NUCLEOTIDE SEQUENCE</scope>
    <source>
        <strain evidence="9">BR 63-10</strain>
        <plasmid evidence="9">pHC2</plasmid>
    </source>
</reference>
<geneLocation type="plasmid" evidence="9">
    <name>pHC2</name>
</geneLocation>
<dbReference type="GO" id="GO:0003899">
    <property type="term" value="F:DNA-directed RNA polymerase activity"/>
    <property type="evidence" value="ECO:0007669"/>
    <property type="project" value="UniProtKB-EC"/>
</dbReference>
<evidence type="ECO:0000256" key="2">
    <source>
        <dbReference type="ARBA" id="ARBA00012418"/>
    </source>
</evidence>
<proteinExistence type="inferred from homology"/>
<dbReference type="SUPFAM" id="SSF56672">
    <property type="entry name" value="DNA/RNA polymerases"/>
    <property type="match status" value="1"/>
</dbReference>
<evidence type="ECO:0000256" key="1">
    <source>
        <dbReference type="ARBA" id="ARBA00009493"/>
    </source>
</evidence>
<accession>P78989</accession>
<sequence length="209" mass="24300">ALELPFFWQTPAGMSVSMSTREMQSKKVKPSLIKKSKPISILIPTEVIDYPKIKLGLMPNFIHSLDASNIHLLISNINKYNLKDLNLYTIHDCFASDYKNIAIIELLVKHSFIELYFQVDYLEAIHESFIKQIGGYTNLYEEYIENKKVKFVIIEKQDKKGKVTTVKYRVPNLPLFNWEIDIDKLKEESIIVTLSANIFFRVIALIKKK</sequence>
<dbReference type="InterPro" id="IPR046950">
    <property type="entry name" value="DNA-dir_Rpol_C_phage-type"/>
</dbReference>
<dbReference type="GO" id="GO:0001018">
    <property type="term" value="F:mitochondrial promoter sequence-specific DNA binding"/>
    <property type="evidence" value="ECO:0007669"/>
    <property type="project" value="TreeGrafter"/>
</dbReference>
<evidence type="ECO:0000259" key="8">
    <source>
        <dbReference type="Pfam" id="PF00940"/>
    </source>
</evidence>
<dbReference type="Gene3D" id="3.30.70.370">
    <property type="match status" value="1"/>
</dbReference>
<keyword evidence="5" id="KW-0548">Nucleotidyltransferase</keyword>
<protein>
    <recommendedName>
        <fullName evidence="2">DNA-directed RNA polymerase</fullName>
        <ecNumber evidence="2">2.7.7.6</ecNumber>
    </recommendedName>
</protein>
<evidence type="ECO:0000256" key="6">
    <source>
        <dbReference type="ARBA" id="ARBA00023163"/>
    </source>
</evidence>
<dbReference type="EMBL" id="Y11504">
    <property type="protein sequence ID" value="CAA72281.1"/>
    <property type="molecule type" value="Genomic_DNA"/>
</dbReference>
<evidence type="ECO:0000256" key="7">
    <source>
        <dbReference type="ARBA" id="ARBA00048552"/>
    </source>
</evidence>
<dbReference type="PANTHER" id="PTHR10102">
    <property type="entry name" value="DNA-DIRECTED RNA POLYMERASE, MITOCHONDRIAL"/>
    <property type="match status" value="1"/>
</dbReference>
<evidence type="ECO:0000256" key="5">
    <source>
        <dbReference type="ARBA" id="ARBA00022695"/>
    </source>
</evidence>
<dbReference type="InterPro" id="IPR043502">
    <property type="entry name" value="DNA/RNA_pol_sf"/>
</dbReference>
<dbReference type="AlphaFoldDB" id="P78989"/>
<comment type="similarity">
    <text evidence="1">Belongs to the phage and mitochondrial RNA polymerase family.</text>
</comment>
<keyword evidence="3" id="KW-0240">DNA-directed RNA polymerase</keyword>
<name>P78989_9AGAR</name>
<dbReference type="InterPro" id="IPR002092">
    <property type="entry name" value="DNA-dir_Rpol_phage-type"/>
</dbReference>
<comment type="catalytic activity">
    <reaction evidence="7">
        <text>RNA(n) + a ribonucleoside 5'-triphosphate = RNA(n+1) + diphosphate</text>
        <dbReference type="Rhea" id="RHEA:21248"/>
        <dbReference type="Rhea" id="RHEA-COMP:14527"/>
        <dbReference type="Rhea" id="RHEA-COMP:17342"/>
        <dbReference type="ChEBI" id="CHEBI:33019"/>
        <dbReference type="ChEBI" id="CHEBI:61557"/>
        <dbReference type="ChEBI" id="CHEBI:140395"/>
        <dbReference type="EC" id="2.7.7.6"/>
    </reaction>
</comment>
<feature type="non-terminal residue" evidence="9">
    <location>
        <position position="1"/>
    </location>
</feature>